<protein>
    <recommendedName>
        <fullName evidence="1">AAA+ ATPase domain-containing protein</fullName>
    </recommendedName>
</protein>
<keyword evidence="3" id="KW-1185">Reference proteome</keyword>
<dbReference type="PANTHER" id="PTHR42935">
    <property type="entry name" value="SLR0930 PROTEIN"/>
    <property type="match status" value="1"/>
</dbReference>
<dbReference type="Proteomes" id="UP000198528">
    <property type="component" value="Unassembled WGS sequence"/>
</dbReference>
<organism evidence="2 3">
    <name type="scientific">Parafannyhessea umbonata</name>
    <dbReference type="NCBI Taxonomy" id="604330"/>
    <lineage>
        <taxon>Bacteria</taxon>
        <taxon>Bacillati</taxon>
        <taxon>Actinomycetota</taxon>
        <taxon>Coriobacteriia</taxon>
        <taxon>Coriobacteriales</taxon>
        <taxon>Atopobiaceae</taxon>
        <taxon>Parafannyhessea</taxon>
    </lineage>
</organism>
<dbReference type="PANTHER" id="PTHR42935:SF1">
    <property type="entry name" value="SLR0930 PROTEIN"/>
    <property type="match status" value="1"/>
</dbReference>
<evidence type="ECO:0000313" key="2">
    <source>
        <dbReference type="EMBL" id="SDC08907.1"/>
    </source>
</evidence>
<dbReference type="CDD" id="cd00009">
    <property type="entry name" value="AAA"/>
    <property type="match status" value="1"/>
</dbReference>
<proteinExistence type="predicted"/>
<dbReference type="InterPro" id="IPR003593">
    <property type="entry name" value="AAA+_ATPase"/>
</dbReference>
<dbReference type="AlphaFoldDB" id="A0A1G6IQY8"/>
<dbReference type="SUPFAM" id="SSF52540">
    <property type="entry name" value="P-loop containing nucleoside triphosphate hydrolases"/>
    <property type="match status" value="1"/>
</dbReference>
<evidence type="ECO:0000313" key="3">
    <source>
        <dbReference type="Proteomes" id="UP000198528"/>
    </source>
</evidence>
<dbReference type="SMART" id="SM00382">
    <property type="entry name" value="AAA"/>
    <property type="match status" value="1"/>
</dbReference>
<dbReference type="InterPro" id="IPR008533">
    <property type="entry name" value="DUF815"/>
</dbReference>
<feature type="domain" description="AAA+ ATPase" evidence="1">
    <location>
        <begin position="219"/>
        <end position="360"/>
    </location>
</feature>
<name>A0A1G6IQY8_9ACTN</name>
<evidence type="ECO:0000259" key="1">
    <source>
        <dbReference type="SMART" id="SM00382"/>
    </source>
</evidence>
<dbReference type="Gene3D" id="3.40.50.300">
    <property type="entry name" value="P-loop containing nucleotide triphosphate hydrolases"/>
    <property type="match status" value="1"/>
</dbReference>
<dbReference type="STRING" id="604330.SAMN04489857_1581"/>
<dbReference type="RefSeq" id="WP_090845122.1">
    <property type="nucleotide sequence ID" value="NZ_FMZL01000003.1"/>
</dbReference>
<dbReference type="Pfam" id="PF05673">
    <property type="entry name" value="DUF815"/>
    <property type="match status" value="1"/>
</dbReference>
<gene>
    <name evidence="2" type="ORF">SAMN04487824_10332</name>
</gene>
<dbReference type="EMBL" id="FMZL01000003">
    <property type="protein sequence ID" value="SDC08907.1"/>
    <property type="molecule type" value="Genomic_DNA"/>
</dbReference>
<dbReference type="InterPro" id="IPR027417">
    <property type="entry name" value="P-loop_NTPase"/>
</dbReference>
<reference evidence="3" key="1">
    <citation type="submission" date="2016-10" db="EMBL/GenBank/DDBJ databases">
        <authorList>
            <person name="Varghese N."/>
            <person name="Submissions S."/>
        </authorList>
    </citation>
    <scope>NUCLEOTIDE SEQUENCE [LARGE SCALE GENOMIC DNA]</scope>
    <source>
        <strain evidence="3">DSM 22619</strain>
    </source>
</reference>
<accession>A0A1G6IQY8</accession>
<sequence>MAAWDTGVTFRRLRLGLLSLAVFRGVLEDDVIAAVARCVELGNRLEADPARPGLEHEYADAYARLVAALLATGDADLATHVRTVVLDDENAYLRRLGAGGHVAQELEDAASSELETLGMMANLTAEVLLAPVGEKDLRELLPRFANSSIDLPAAYAERAASIGRTGWGMYARYHVFRVDQGQIVPVRYPDPQRLEDLVDYERQRNAILENTRALLRGLPAANILLTGDAGTGKSSTVKAVANALAPEGLRILEVRKEQLRAIPAILDQLTQNPLKFVIFIDDLSFSADDDNFAALKAILEGSVSAKSDNVVIYATSNRRHLVRERFSDRDGDDVHQRDTIQEIVSLSDRFGIHLTFYKPDKGVYLDIVHKLAADRGISMDEGQLDLAAERFATRRGGRSARGARQFVDSLLATPDTLN</sequence>